<feature type="region of interest" description="Disordered" evidence="1">
    <location>
        <begin position="1434"/>
        <end position="1489"/>
    </location>
</feature>
<evidence type="ECO:0000313" key="3">
    <source>
        <dbReference type="Proteomes" id="UP001652625"/>
    </source>
</evidence>
<keyword evidence="2" id="KW-0732">Signal</keyword>
<name>A0ABM4B0X8_HYDVU</name>
<reference evidence="4" key="2">
    <citation type="submission" date="2025-08" db="UniProtKB">
        <authorList>
            <consortium name="RefSeq"/>
        </authorList>
    </citation>
    <scope>IDENTIFICATION</scope>
</reference>
<dbReference type="RefSeq" id="XP_065642442.1">
    <property type="nucleotide sequence ID" value="XM_065786370.1"/>
</dbReference>
<keyword evidence="3" id="KW-1185">Reference proteome</keyword>
<feature type="chain" id="PRO_5045271569" evidence="2">
    <location>
        <begin position="31"/>
        <end position="1489"/>
    </location>
</feature>
<accession>A0ABM4B0X8</accession>
<evidence type="ECO:0000313" key="4">
    <source>
        <dbReference type="RefSeq" id="XP_065642442.1"/>
    </source>
</evidence>
<gene>
    <name evidence="4" type="primary">LOC136074071</name>
</gene>
<reference evidence="3" key="1">
    <citation type="submission" date="2025-05" db="UniProtKB">
        <authorList>
            <consortium name="RefSeq"/>
        </authorList>
    </citation>
    <scope>NUCLEOTIDE SEQUENCE [LARGE SCALE GENOMIC DNA]</scope>
</reference>
<evidence type="ECO:0000256" key="1">
    <source>
        <dbReference type="SAM" id="MobiDB-lite"/>
    </source>
</evidence>
<dbReference type="Proteomes" id="UP001652625">
    <property type="component" value="Chromosome 01"/>
</dbReference>
<feature type="signal peptide" evidence="2">
    <location>
        <begin position="1"/>
        <end position="30"/>
    </location>
</feature>
<proteinExistence type="predicted"/>
<organism evidence="3 4">
    <name type="scientific">Hydra vulgaris</name>
    <name type="common">Hydra</name>
    <name type="synonym">Hydra attenuata</name>
    <dbReference type="NCBI Taxonomy" id="6087"/>
    <lineage>
        <taxon>Eukaryota</taxon>
        <taxon>Metazoa</taxon>
        <taxon>Cnidaria</taxon>
        <taxon>Hydrozoa</taxon>
        <taxon>Hydroidolina</taxon>
        <taxon>Anthoathecata</taxon>
        <taxon>Aplanulata</taxon>
        <taxon>Hydridae</taxon>
        <taxon>Hydra</taxon>
    </lineage>
</organism>
<sequence>MINPLQICCSPFPAIFLLAIILSFFSKCFATLNQADLQKEIFAKCIEFQPRCKCDGDFFKRENKFWSKLNISCESFETFHEMFKITKFVYEGSPNEDMEFYFPNSYIPSQKKITEVQSSDPLPPEIQENCDKVKKVFEIIEVNIKVNSELLEVDVSSEFDYLKYITKLTIEGGKCFNKVKPNSFLQVFTNIYTLNILSDARLINIYLPALSNLYNFQLNISNAVNFFCAFQNEPCLVNPKGFKSFSVLFKNSMKLENDFNIYGKFRLPRFIENLSITFSSVDITYHDSECSPESRNNIIETQQTKPIFENIQFEKVLFEFPEIKDRANISANLISKLIDGIDIIKTQIYVRGNEDNVNSLLSNIYQQGLQGKLVIHLLSYFKRNILYIYLNQSNLDESQFEMCAYGKKLLRHAHQQIYKQSNGDILIIRAFHLNLSQVVNIANVATTSNTNIKFIRVYTYNFEVDQCPYKALKLFIEQQKIKLEFFYVNIGTAKTYKIEAETDKFIKTDDDTFYPIPPDDTISLKDFNYAGDFFKVQFISMKSFEMADPIFTRAITTCLVMNIGLYHKTSPSALLSDNKQLSTWYNVIQNSLEFNESLYDSLEVSRTQTAFKHLKDFIMLSDNMNAQITRVPSLSLQVLSENIQILSQAGRDIRDKSKHFETSLNFKNMGKGSDFKSEEIMQAIADSKIAILEASKQKSVSLGEIELRKQHDIEKQWNQSNELITFLTKEFEKFQKEVEVETVKFKRGVILATGLAVAEAAAEAVNCILGIFSGGFNPAKALNTARKVTKLATIIPKIINALKKIADLIFKRKLLATTFKKVKESWKIMSPKLTDFFNRQKMLLRDAWYNVKTVYDEKTTKQLIEVKKFFETSGAIVKSTQDIVSNTVNSIKAARTVWVGYDVDDPTPTTTSNKVFNLTQNISTIEEALKLFRNDEENAARNQGETMNLIDVFQWRIAKEQVTGMIDTTLSDDVPEATGYRTALLKMLTTGEAKTQAILNQALLETSFSASVEARKLYINESISAGKEILKTEEGLKKREETSDRTSLDEIETKHSLLDLDIEWEKFAIKLELVRSNEEYCNAYYYFHLEKCQDDLRIRPSDDLEKILSIQNMLLYQSNVKLQDLFPPPQTFTDLTLTFKKEKYCDCFISSNNETTNDTIIMENISELKDKRERELNSSYKQIKACLEGINVKIDGGEQTEIHKKINNMLTSCKSSPIESVKESKQFIYNVDIDSSYFEGHERVRIDEVKVIFKGAKTKGGVIKVYAESSGISEDRYKDHCFKFIGDRWIRLLSYYSENVSASKKAVADKNKQSSKRGKKLNKLISEKLDTLETLLQKQGKKEMEQVTIIEAGNIHKNFEGLFTSPTVFTTWLFILPEKLNPGLNLTNLIEIELKFSGSFIASDYTKKTIQCNINEENNNVTTTTLQQFKSKSKRITSKSRRITSKSKGITSKSKRITSKSKGNASKSKKIMSKDKGITSKSKRIKKRF</sequence>
<protein>
    <submittedName>
        <fullName evidence="4">Uncharacterized protein LOC136074071</fullName>
    </submittedName>
</protein>
<feature type="compositionally biased region" description="Basic residues" evidence="1">
    <location>
        <begin position="1434"/>
        <end position="1445"/>
    </location>
</feature>
<evidence type="ECO:0000256" key="2">
    <source>
        <dbReference type="SAM" id="SignalP"/>
    </source>
</evidence>
<dbReference type="GeneID" id="136074071"/>